<keyword evidence="2" id="KW-1185">Reference proteome</keyword>
<evidence type="ECO:0000313" key="2">
    <source>
        <dbReference type="Proteomes" id="UP000297890"/>
    </source>
</evidence>
<proteinExistence type="predicted"/>
<organism evidence="1 2">
    <name type="scientific">Candidatus Macondimonas diazotrophica</name>
    <dbReference type="NCBI Taxonomy" id="2305248"/>
    <lineage>
        <taxon>Bacteria</taxon>
        <taxon>Pseudomonadati</taxon>
        <taxon>Pseudomonadota</taxon>
        <taxon>Gammaproteobacteria</taxon>
        <taxon>Chromatiales</taxon>
        <taxon>Ectothiorhodospiraceae</taxon>
        <taxon>Candidatus Macondimonas</taxon>
    </lineage>
</organism>
<sequence>MSQTPSAALPDLPSERPSRLDIEVRRETARVLLRDFRDWMQTRHAWFRDDGLLLNELADCLKHVDPFKAMHEAVVLHGWPGDYEGVELFRRSAAPLRKVVERLTQRWIVSTGIRFPARADDTVTYLRDSAGLKVRQTGVVITVDRNTATAVLRVIWNGKKNEAVRINAEDVCSVTPAVTVSSPSPEPIGGGTAA</sequence>
<dbReference type="RefSeq" id="WP_135282866.1">
    <property type="nucleotide sequence ID" value="NZ_SRIO01000030.1"/>
</dbReference>
<evidence type="ECO:0000313" key="1">
    <source>
        <dbReference type="EMBL" id="TFZ81294.1"/>
    </source>
</evidence>
<dbReference type="Proteomes" id="UP000297890">
    <property type="component" value="Unassembled WGS sequence"/>
</dbReference>
<dbReference type="AlphaFoldDB" id="A0A4Z0F5R1"/>
<gene>
    <name evidence="1" type="ORF">E4680_13080</name>
</gene>
<name>A0A4Z0F5R1_9GAMM</name>
<accession>A0A4Z0F5R1</accession>
<dbReference type="EMBL" id="SRIO01000030">
    <property type="protein sequence ID" value="TFZ81294.1"/>
    <property type="molecule type" value="Genomic_DNA"/>
</dbReference>
<protein>
    <submittedName>
        <fullName evidence="1">Uncharacterized protein</fullName>
    </submittedName>
</protein>
<reference evidence="1 2" key="1">
    <citation type="journal article" date="2019" name="ISME J.">
        <title>Candidatus Macondimonas diazotrophica, a novel gammaproteobacterial genus dominating crude-oil-contaminated coastal sediments.</title>
        <authorList>
            <person name="Karthikeyan S."/>
            <person name="Konstantinidis K."/>
        </authorList>
    </citation>
    <scope>NUCLEOTIDE SEQUENCE [LARGE SCALE GENOMIC DNA]</scope>
    <source>
        <strain evidence="1 2">KTK01</strain>
    </source>
</reference>
<comment type="caution">
    <text evidence="1">The sequence shown here is derived from an EMBL/GenBank/DDBJ whole genome shotgun (WGS) entry which is preliminary data.</text>
</comment>